<dbReference type="EMBL" id="CP003645">
    <property type="protein sequence ID" value="AFZ28610.1"/>
    <property type="molecule type" value="Genomic_DNA"/>
</dbReference>
<accession>K9X7K7</accession>
<sequence length="146" mass="16573">MVYERMADNQDKNLPSNMEIDVVLKTIISLVNQTGMEIDITLYVKGIIFSGVAISAEKYFDSLAKEIETANGEPIVTQAFAEGFRKFRDNITLLYKEKEDNKPDPIHVHLRNAKFISGTIFNPDDIGIYWRGRLDQVDGFSLGKIQ</sequence>
<proteinExistence type="predicted"/>
<dbReference type="NCBIfam" id="NF041667">
    <property type="entry name" value="GvpU"/>
    <property type="match status" value="1"/>
</dbReference>
<evidence type="ECO:0000313" key="1">
    <source>
        <dbReference type="EMBL" id="AFZ28610.1"/>
    </source>
</evidence>
<organism evidence="1 2">
    <name type="scientific">Cylindrospermum stagnale PCC 7417</name>
    <dbReference type="NCBI Taxonomy" id="56107"/>
    <lineage>
        <taxon>Bacteria</taxon>
        <taxon>Bacillati</taxon>
        <taxon>Cyanobacteriota</taxon>
        <taxon>Cyanophyceae</taxon>
        <taxon>Nostocales</taxon>
        <taxon>Nostocaceae</taxon>
        <taxon>Cylindrospermum</taxon>
    </lineage>
</organism>
<dbReference type="AlphaFoldDB" id="K9X7K7"/>
<keyword evidence="1" id="KW-0614">Plasmid</keyword>
<reference evidence="1 2" key="1">
    <citation type="submission" date="2012-06" db="EMBL/GenBank/DDBJ databases">
        <title>Finished plasmid 3 of genome of Cylindrospermum stagnale PCC 7417.</title>
        <authorList>
            <consortium name="US DOE Joint Genome Institute"/>
            <person name="Gugger M."/>
            <person name="Coursin T."/>
            <person name="Rippka R."/>
            <person name="Tandeau De Marsac N."/>
            <person name="Huntemann M."/>
            <person name="Wei C.-L."/>
            <person name="Han J."/>
            <person name="Detter J.C."/>
            <person name="Han C."/>
            <person name="Tapia R."/>
            <person name="Davenport K."/>
            <person name="Daligault H."/>
            <person name="Erkkila T."/>
            <person name="Gu W."/>
            <person name="Munk A.C.C."/>
            <person name="Teshima H."/>
            <person name="Xu Y."/>
            <person name="Chain P."/>
            <person name="Chen A."/>
            <person name="Krypides N."/>
            <person name="Mavromatis K."/>
            <person name="Markowitz V."/>
            <person name="Szeto E."/>
            <person name="Ivanova N."/>
            <person name="Mikhailova N."/>
            <person name="Ovchinnikova G."/>
            <person name="Pagani I."/>
            <person name="Pati A."/>
            <person name="Goodwin L."/>
            <person name="Peters L."/>
            <person name="Pitluck S."/>
            <person name="Woyke T."/>
            <person name="Kerfeld C."/>
        </authorList>
    </citation>
    <scope>NUCLEOTIDE SEQUENCE [LARGE SCALE GENOMIC DNA]</scope>
    <source>
        <strain evidence="1 2">PCC 7417</strain>
        <plasmid evidence="2">Plasmid pCYLST.03</plasmid>
    </source>
</reference>
<evidence type="ECO:0008006" key="3">
    <source>
        <dbReference type="Google" id="ProtNLM"/>
    </source>
</evidence>
<gene>
    <name evidence="1" type="ORF">Cylst_6392</name>
</gene>
<geneLocation type="plasmid" evidence="1 2">
    <name>pCYLST.03</name>
</geneLocation>
<dbReference type="OrthoDB" id="2404709at2"/>
<dbReference type="HOGENOM" id="CLU_145480_0_0_3"/>
<dbReference type="Proteomes" id="UP000010475">
    <property type="component" value="Plasmid pCYLST.03"/>
</dbReference>
<dbReference type="InterPro" id="IPR049644">
    <property type="entry name" value="GvpU-like"/>
</dbReference>
<keyword evidence="2" id="KW-1185">Reference proteome</keyword>
<evidence type="ECO:0000313" key="2">
    <source>
        <dbReference type="Proteomes" id="UP000010475"/>
    </source>
</evidence>
<dbReference type="KEGG" id="csg:Cylst_6392"/>
<name>K9X7K7_9NOST</name>
<protein>
    <recommendedName>
        <fullName evidence="3">Gas vesicle protein</fullName>
    </recommendedName>
</protein>
<dbReference type="RefSeq" id="WP_015211443.1">
    <property type="nucleotide sequence ID" value="NC_019758.1"/>
</dbReference>